<dbReference type="EMBL" id="MLJW01000508">
    <property type="protein sequence ID" value="OIQ85972.1"/>
    <property type="molecule type" value="Genomic_DNA"/>
</dbReference>
<protein>
    <submittedName>
        <fullName evidence="2">Uncharacterized protein</fullName>
    </submittedName>
</protein>
<dbReference type="AlphaFoldDB" id="A0A1J5R200"/>
<sequence length="70" mass="7754">MAVTHAEVTVRKAACVCSGEEVGAGFERTESERESNRARSGAEVGDRRHRQNGPQPRVVSRNSEMKMPNR</sequence>
<name>A0A1J5R200_9ZZZZ</name>
<accession>A0A1J5R200</accession>
<feature type="region of interest" description="Disordered" evidence="1">
    <location>
        <begin position="21"/>
        <end position="70"/>
    </location>
</feature>
<evidence type="ECO:0000313" key="2">
    <source>
        <dbReference type="EMBL" id="OIQ85972.1"/>
    </source>
</evidence>
<proteinExistence type="predicted"/>
<feature type="compositionally biased region" description="Basic and acidic residues" evidence="1">
    <location>
        <begin position="27"/>
        <end position="37"/>
    </location>
</feature>
<reference evidence="2" key="1">
    <citation type="submission" date="2016-10" db="EMBL/GenBank/DDBJ databases">
        <title>Sequence of Gallionella enrichment culture.</title>
        <authorList>
            <person name="Poehlein A."/>
            <person name="Muehling M."/>
            <person name="Daniel R."/>
        </authorList>
    </citation>
    <scope>NUCLEOTIDE SEQUENCE</scope>
</reference>
<organism evidence="2">
    <name type="scientific">mine drainage metagenome</name>
    <dbReference type="NCBI Taxonomy" id="410659"/>
    <lineage>
        <taxon>unclassified sequences</taxon>
        <taxon>metagenomes</taxon>
        <taxon>ecological metagenomes</taxon>
    </lineage>
</organism>
<comment type="caution">
    <text evidence="2">The sequence shown here is derived from an EMBL/GenBank/DDBJ whole genome shotgun (WGS) entry which is preliminary data.</text>
</comment>
<gene>
    <name evidence="2" type="ORF">GALL_321720</name>
</gene>
<evidence type="ECO:0000256" key="1">
    <source>
        <dbReference type="SAM" id="MobiDB-lite"/>
    </source>
</evidence>